<evidence type="ECO:0000259" key="3">
    <source>
        <dbReference type="Pfam" id="PF07250"/>
    </source>
</evidence>
<dbReference type="Gene3D" id="2.130.10.80">
    <property type="entry name" value="Galactose oxidase/kelch, beta-propeller"/>
    <property type="match status" value="1"/>
</dbReference>
<dbReference type="Gene3D" id="2.60.40.10">
    <property type="entry name" value="Immunoglobulins"/>
    <property type="match status" value="1"/>
</dbReference>
<evidence type="ECO:0000256" key="1">
    <source>
        <dbReference type="ARBA" id="ARBA00022729"/>
    </source>
</evidence>
<feature type="domain" description="Glyoxal oxidase N-terminal" evidence="3">
    <location>
        <begin position="110"/>
        <end position="498"/>
    </location>
</feature>
<dbReference type="SUPFAM" id="SSF81296">
    <property type="entry name" value="E set domains"/>
    <property type="match status" value="1"/>
</dbReference>
<dbReference type="InterPro" id="IPR037293">
    <property type="entry name" value="Gal_Oxidase_central_sf"/>
</dbReference>
<feature type="signal peptide" evidence="2">
    <location>
        <begin position="1"/>
        <end position="22"/>
    </location>
</feature>
<reference evidence="5" key="2">
    <citation type="journal article" date="2023" name="Plants (Basel)">
        <title>Annotation of the Turnera subulata (Passifloraceae) Draft Genome Reveals the S-Locus Evolved after the Divergence of Turneroideae from Passifloroideae in a Stepwise Manner.</title>
        <authorList>
            <person name="Henning P.M."/>
            <person name="Roalson E.H."/>
            <person name="Mir W."/>
            <person name="McCubbin A.G."/>
            <person name="Shore J.S."/>
        </authorList>
    </citation>
    <scope>NUCLEOTIDE SEQUENCE</scope>
    <source>
        <strain evidence="5">F60SS</strain>
    </source>
</reference>
<dbReference type="InterPro" id="IPR011043">
    <property type="entry name" value="Gal_Oxase/kelch_b-propeller"/>
</dbReference>
<evidence type="ECO:0000259" key="4">
    <source>
        <dbReference type="Pfam" id="PF09118"/>
    </source>
</evidence>
<reference evidence="5" key="1">
    <citation type="submission" date="2022-02" db="EMBL/GenBank/DDBJ databases">
        <authorList>
            <person name="Henning P.M."/>
            <person name="McCubbin A.G."/>
            <person name="Shore J.S."/>
        </authorList>
    </citation>
    <scope>NUCLEOTIDE SEQUENCE</scope>
    <source>
        <strain evidence="5">F60SS</strain>
        <tissue evidence="5">Leaves</tissue>
    </source>
</reference>
<dbReference type="CDD" id="cd02851">
    <property type="entry name" value="E_set_GO_C"/>
    <property type="match status" value="1"/>
</dbReference>
<proteinExistence type="predicted"/>
<evidence type="ECO:0000313" key="6">
    <source>
        <dbReference type="Proteomes" id="UP001141552"/>
    </source>
</evidence>
<keyword evidence="6" id="KW-1185">Reference proteome</keyword>
<dbReference type="InterPro" id="IPR013783">
    <property type="entry name" value="Ig-like_fold"/>
</dbReference>
<dbReference type="AlphaFoldDB" id="A0A9Q0FY99"/>
<evidence type="ECO:0000256" key="2">
    <source>
        <dbReference type="SAM" id="SignalP"/>
    </source>
</evidence>
<dbReference type="Pfam" id="PF07250">
    <property type="entry name" value="Glyoxal_oxid_N"/>
    <property type="match status" value="1"/>
</dbReference>
<protein>
    <submittedName>
        <fullName evidence="5">Glyoxal oxidase 1</fullName>
    </submittedName>
</protein>
<feature type="chain" id="PRO_5040381861" evidence="2">
    <location>
        <begin position="23"/>
        <end position="613"/>
    </location>
</feature>
<dbReference type="InterPro" id="IPR015202">
    <property type="entry name" value="GO-like_E_set"/>
</dbReference>
<dbReference type="PANTHER" id="PTHR32208:SF93">
    <property type="entry name" value="ALDEHYDE OXIDASE GLOX1"/>
    <property type="match status" value="1"/>
</dbReference>
<accession>A0A9Q0FY99</accession>
<name>A0A9Q0FY99_9ROSI</name>
<keyword evidence="1 2" id="KW-0732">Signal</keyword>
<dbReference type="InterPro" id="IPR009880">
    <property type="entry name" value="Glyoxal_oxidase_N"/>
</dbReference>
<comment type="caution">
    <text evidence="5">The sequence shown here is derived from an EMBL/GenBank/DDBJ whole genome shotgun (WGS) entry which is preliminary data.</text>
</comment>
<dbReference type="Pfam" id="PF09118">
    <property type="entry name" value="GO-like_E_set"/>
    <property type="match status" value="1"/>
</dbReference>
<dbReference type="OrthoDB" id="2019572at2759"/>
<sequence>MATIMSRRVLFILPLLFASSFAQQLYVSSNPFAVFNKKHVLGPHELFGNPYGNPNDYKSKHIPDDYGTLPLTKFDQVEVQAKQVDAIPVAATNSDGSWELVSLNSGVSAMHTILLPKTNKVLMYDATIWKISKLELPPGHCRVINQATNEQDCFAHSVLYDIDTAELKPLELHTDTWCSSGGLTIDGNFVSTGGFQGGANTVRYLETCQNCNWREYPTALAEPRWYSTQATLPDGGFIVVGGRNAFSYEYIPAEGQNNAKAFFFDLLKQTNDKDENNLYPFVYLSTDGNVFIFANNRAVLLNPKSNNIVKEFPQLPGGHRNYPASALSALLPIMLNSKGRAVITAEVLICGGSAHIDSYTKAGNNIFYTALQDCGRLRITDENPVWKRDLMPSPRVMGDAVLLPTGEVLMLNGAKRGCSGWGFARDPNFKPVIYNPRGQKGQRFKELAPSDIARMYHSTSTLLPDGKVLVSGSNTNNGYIYDAMFPTELRVEKFSPPYLDFSGGKQRPTIMAAPDRIGYGDKFKLQVGGGPVGEQVTKKQMLVTVYAPAFTTHGVSMNQRLISLVKAEVSYDNGQYQITAVAPPSGKVAPPGYYMLFVVFKGIPSVAHWVQIV</sequence>
<feature type="domain" description="Galactose oxidase-like Early set" evidence="4">
    <location>
        <begin position="507"/>
        <end position="612"/>
    </location>
</feature>
<gene>
    <name evidence="5" type="primary">GLOX1</name>
    <name evidence="5" type="ORF">Tsubulata_032883</name>
</gene>
<evidence type="ECO:0000313" key="5">
    <source>
        <dbReference type="EMBL" id="KAJ4838551.1"/>
    </source>
</evidence>
<dbReference type="SUPFAM" id="SSF50965">
    <property type="entry name" value="Galactose oxidase, central domain"/>
    <property type="match status" value="1"/>
</dbReference>
<dbReference type="Proteomes" id="UP001141552">
    <property type="component" value="Unassembled WGS sequence"/>
</dbReference>
<dbReference type="PANTHER" id="PTHR32208">
    <property type="entry name" value="SECRETED PROTEIN-RELATED"/>
    <property type="match status" value="1"/>
</dbReference>
<organism evidence="5 6">
    <name type="scientific">Turnera subulata</name>
    <dbReference type="NCBI Taxonomy" id="218843"/>
    <lineage>
        <taxon>Eukaryota</taxon>
        <taxon>Viridiplantae</taxon>
        <taxon>Streptophyta</taxon>
        <taxon>Embryophyta</taxon>
        <taxon>Tracheophyta</taxon>
        <taxon>Spermatophyta</taxon>
        <taxon>Magnoliopsida</taxon>
        <taxon>eudicotyledons</taxon>
        <taxon>Gunneridae</taxon>
        <taxon>Pentapetalae</taxon>
        <taxon>rosids</taxon>
        <taxon>fabids</taxon>
        <taxon>Malpighiales</taxon>
        <taxon>Passifloraceae</taxon>
        <taxon>Turnera</taxon>
    </lineage>
</organism>
<dbReference type="EMBL" id="JAKUCV010003525">
    <property type="protein sequence ID" value="KAJ4838551.1"/>
    <property type="molecule type" value="Genomic_DNA"/>
</dbReference>
<dbReference type="InterPro" id="IPR014756">
    <property type="entry name" value="Ig_E-set"/>
</dbReference>